<reference evidence="1 2" key="1">
    <citation type="submission" date="2017-04" db="EMBL/GenBank/DDBJ databases">
        <title>Genome Sequence of the Model Brown-Rot Fungus Postia placenta SB12.</title>
        <authorList>
            <consortium name="DOE Joint Genome Institute"/>
            <person name="Gaskell J."/>
            <person name="Kersten P."/>
            <person name="Larrondo L.F."/>
            <person name="Canessa P."/>
            <person name="Martinez D."/>
            <person name="Hibbett D."/>
            <person name="Schmoll M."/>
            <person name="Kubicek C.P."/>
            <person name="Martinez A.T."/>
            <person name="Yadav J."/>
            <person name="Master E."/>
            <person name="Magnuson J.K."/>
            <person name="James T."/>
            <person name="Yaver D."/>
            <person name="Berka R."/>
            <person name="Labutti K."/>
            <person name="Lipzen A."/>
            <person name="Aerts A."/>
            <person name="Barry K."/>
            <person name="Henrissat B."/>
            <person name="Blanchette R."/>
            <person name="Grigoriev I."/>
            <person name="Cullen D."/>
        </authorList>
    </citation>
    <scope>NUCLEOTIDE SEQUENCE [LARGE SCALE GENOMIC DNA]</scope>
    <source>
        <strain evidence="1 2">MAD-698-R-SB12</strain>
    </source>
</reference>
<keyword evidence="2" id="KW-1185">Reference proteome</keyword>
<gene>
    <name evidence="1" type="ORF">POSPLADRAFT_1058730</name>
</gene>
<sequence>MPDHEPELAQINTSLRLLLHSFLSPTDGEQDNNIHSSPHIPPPSPLPFDWGLFATLTDTELPLSITDQCLSDLSRALLDGLDSVSLSSEEELNECSDNDEDLMHHDAEFNMPSVAYDSSMSGNLPGLTCARTQDHLATSQHWFPWLDRVTCTLDVLMHLPRSVFSQWQLNLFLWLLKVNRVDNIPSVHLMQTLNSALQCMCGIHSIQYKGAFRHNYTVNNLVQIIAQEMANPRVQPLLHFYPED</sequence>
<dbReference type="AlphaFoldDB" id="A0A1X6MW12"/>
<evidence type="ECO:0000313" key="2">
    <source>
        <dbReference type="Proteomes" id="UP000194127"/>
    </source>
</evidence>
<organism evidence="1 2">
    <name type="scientific">Postia placenta MAD-698-R-SB12</name>
    <dbReference type="NCBI Taxonomy" id="670580"/>
    <lineage>
        <taxon>Eukaryota</taxon>
        <taxon>Fungi</taxon>
        <taxon>Dikarya</taxon>
        <taxon>Basidiomycota</taxon>
        <taxon>Agaricomycotina</taxon>
        <taxon>Agaricomycetes</taxon>
        <taxon>Polyporales</taxon>
        <taxon>Adustoporiaceae</taxon>
        <taxon>Rhodonia</taxon>
    </lineage>
</organism>
<name>A0A1X6MW12_9APHY</name>
<dbReference type="Proteomes" id="UP000194127">
    <property type="component" value="Unassembled WGS sequence"/>
</dbReference>
<proteinExistence type="predicted"/>
<protein>
    <submittedName>
        <fullName evidence="1">Uncharacterized protein</fullName>
    </submittedName>
</protein>
<dbReference type="EMBL" id="KZ110600">
    <property type="protein sequence ID" value="OSX60558.1"/>
    <property type="molecule type" value="Genomic_DNA"/>
</dbReference>
<dbReference type="RefSeq" id="XP_024337352.1">
    <property type="nucleotide sequence ID" value="XM_024481076.1"/>
</dbReference>
<dbReference type="OrthoDB" id="2881727at2759"/>
<dbReference type="STRING" id="670580.A0A1X6MW12"/>
<dbReference type="GeneID" id="36326026"/>
<evidence type="ECO:0000313" key="1">
    <source>
        <dbReference type="EMBL" id="OSX60558.1"/>
    </source>
</evidence>
<accession>A0A1X6MW12</accession>